<keyword evidence="1" id="KW-1133">Transmembrane helix</keyword>
<name>A0AA37BSF7_9ARCH</name>
<comment type="caution">
    <text evidence="2">The sequence shown here is derived from an EMBL/GenBank/DDBJ whole genome shotgun (WGS) entry which is preliminary data.</text>
</comment>
<dbReference type="EMBL" id="BMNY01000002">
    <property type="protein sequence ID" value="GGM76440.1"/>
    <property type="molecule type" value="Genomic_DNA"/>
</dbReference>
<keyword evidence="1" id="KW-0472">Membrane</keyword>
<sequence>MLLRLNYLLSGLLLIVLSAALYVVYRDFFYLVIMIPGLYLVISGATYVDQEQINRKVESIVYERIVDQGLKRIERGAMKVDRDRFLKDVELMRPILGQRNLMPDVGYDAIVFRCNTESEANELAERIRSRGLQVSTVQSYKEWLVRVEL</sequence>
<dbReference type="Proteomes" id="UP000632195">
    <property type="component" value="Unassembled WGS sequence"/>
</dbReference>
<evidence type="ECO:0000256" key="1">
    <source>
        <dbReference type="SAM" id="Phobius"/>
    </source>
</evidence>
<feature type="transmembrane region" description="Helical" evidence="1">
    <location>
        <begin position="7"/>
        <end position="25"/>
    </location>
</feature>
<keyword evidence="3" id="KW-1185">Reference proteome</keyword>
<feature type="transmembrane region" description="Helical" evidence="1">
    <location>
        <begin position="31"/>
        <end position="48"/>
    </location>
</feature>
<keyword evidence="1" id="KW-0812">Transmembrane</keyword>
<protein>
    <submittedName>
        <fullName evidence="2">Uncharacterized protein</fullName>
    </submittedName>
</protein>
<proteinExistence type="predicted"/>
<organism evidence="2 3">
    <name type="scientific">Thermogymnomonas acidicola</name>
    <dbReference type="NCBI Taxonomy" id="399579"/>
    <lineage>
        <taxon>Archaea</taxon>
        <taxon>Methanobacteriati</taxon>
        <taxon>Thermoplasmatota</taxon>
        <taxon>Thermoplasmata</taxon>
        <taxon>Thermoplasmatales</taxon>
        <taxon>Thermogymnomonas</taxon>
    </lineage>
</organism>
<reference evidence="2" key="2">
    <citation type="submission" date="2022-09" db="EMBL/GenBank/DDBJ databases">
        <authorList>
            <person name="Sun Q."/>
            <person name="Ohkuma M."/>
        </authorList>
    </citation>
    <scope>NUCLEOTIDE SEQUENCE</scope>
    <source>
        <strain evidence="2">JCM 13583</strain>
    </source>
</reference>
<evidence type="ECO:0000313" key="3">
    <source>
        <dbReference type="Proteomes" id="UP000632195"/>
    </source>
</evidence>
<gene>
    <name evidence="2" type="ORF">GCM10007108_12970</name>
</gene>
<reference evidence="2" key="1">
    <citation type="journal article" date="2014" name="Int. J. Syst. Evol. Microbiol.">
        <title>Complete genome sequence of Corynebacterium casei LMG S-19264T (=DSM 44701T), isolated from a smear-ripened cheese.</title>
        <authorList>
            <consortium name="US DOE Joint Genome Institute (JGI-PGF)"/>
            <person name="Walter F."/>
            <person name="Albersmeier A."/>
            <person name="Kalinowski J."/>
            <person name="Ruckert C."/>
        </authorList>
    </citation>
    <scope>NUCLEOTIDE SEQUENCE</scope>
    <source>
        <strain evidence="2">JCM 13583</strain>
    </source>
</reference>
<dbReference type="AlphaFoldDB" id="A0AA37BSF7"/>
<accession>A0AA37BSF7</accession>
<evidence type="ECO:0000313" key="2">
    <source>
        <dbReference type="EMBL" id="GGM76440.1"/>
    </source>
</evidence>